<evidence type="ECO:0000256" key="3">
    <source>
        <dbReference type="SAM" id="MobiDB-lite"/>
    </source>
</evidence>
<evidence type="ECO:0000256" key="1">
    <source>
        <dbReference type="ARBA" id="ARBA00022723"/>
    </source>
</evidence>
<protein>
    <submittedName>
        <fullName evidence="5">Class II aldolase/adducin family protein</fullName>
    </submittedName>
</protein>
<evidence type="ECO:0000259" key="4">
    <source>
        <dbReference type="SMART" id="SM01007"/>
    </source>
</evidence>
<comment type="caution">
    <text evidence="5">The sequence shown here is derived from an EMBL/GenBank/DDBJ whole genome shotgun (WGS) entry which is preliminary data.</text>
</comment>
<dbReference type="RefSeq" id="WP_367993367.1">
    <property type="nucleotide sequence ID" value="NZ_JBFPJR010000012.1"/>
</dbReference>
<reference evidence="5 6" key="1">
    <citation type="submission" date="2024-07" db="EMBL/GenBank/DDBJ databases">
        <authorList>
            <person name="Lee S."/>
            <person name="Kang M."/>
        </authorList>
    </citation>
    <scope>NUCLEOTIDE SEQUENCE [LARGE SCALE GENOMIC DNA]</scope>
    <source>
        <strain evidence="5 6">DS6</strain>
    </source>
</reference>
<dbReference type="SMART" id="SM01007">
    <property type="entry name" value="Aldolase_II"/>
    <property type="match status" value="1"/>
</dbReference>
<name>A0ABV3SXP2_9ACTN</name>
<gene>
    <name evidence="5" type="ORF">AB3X52_08805</name>
</gene>
<feature type="domain" description="Class II aldolase/adducin N-terminal" evidence="4">
    <location>
        <begin position="34"/>
        <end position="218"/>
    </location>
</feature>
<dbReference type="PANTHER" id="PTHR22789:SF0">
    <property type="entry name" value="3-OXO-TETRONATE 4-PHOSPHATE DECARBOXYLASE-RELATED"/>
    <property type="match status" value="1"/>
</dbReference>
<dbReference type="SUPFAM" id="SSF53639">
    <property type="entry name" value="AraD/HMP-PK domain-like"/>
    <property type="match status" value="1"/>
</dbReference>
<keyword evidence="1" id="KW-0479">Metal-binding</keyword>
<dbReference type="Gene3D" id="3.40.225.10">
    <property type="entry name" value="Class II aldolase/adducin N-terminal domain"/>
    <property type="match status" value="1"/>
</dbReference>
<evidence type="ECO:0000313" key="5">
    <source>
        <dbReference type="EMBL" id="MEX0427717.1"/>
    </source>
</evidence>
<proteinExistence type="predicted"/>
<dbReference type="PANTHER" id="PTHR22789">
    <property type="entry name" value="FUCULOSE PHOSPHATE ALDOLASE"/>
    <property type="match status" value="1"/>
</dbReference>
<dbReference type="Proteomes" id="UP001556631">
    <property type="component" value="Unassembled WGS sequence"/>
</dbReference>
<sequence length="262" mass="27263">MTPGNANSPDRGEAAPGAATGSGVASDELNALRDDLVAANRILVRQGVLDAFGHVSSRVAPGMDRFLLSGNLAPGSVTASDLLVHDLEATTSAERSLYLERFIHAEIYRRRPDVMAIVHSHSASVIPLGVTSTPLLPIIHMAGFLPTSGTAVFEISDHAGDASDLLITSSSLGASLAEALGDDAVILMRGHGSVAVGASLPEAVYRAVYTEVNARTQLQALALGTPRYLSSGEASTAARSVGGQTARAWNVWREEARPTTAE</sequence>
<dbReference type="InterPro" id="IPR050197">
    <property type="entry name" value="Aldolase_class_II_sugar_metab"/>
</dbReference>
<dbReference type="Pfam" id="PF00596">
    <property type="entry name" value="Aldolase_II"/>
    <property type="match status" value="1"/>
</dbReference>
<dbReference type="InterPro" id="IPR001303">
    <property type="entry name" value="Aldolase_II/adducin_N"/>
</dbReference>
<dbReference type="InterPro" id="IPR036409">
    <property type="entry name" value="Aldolase_II/adducin_N_sf"/>
</dbReference>
<dbReference type="EMBL" id="JBFPJR010000012">
    <property type="protein sequence ID" value="MEX0427717.1"/>
    <property type="molecule type" value="Genomic_DNA"/>
</dbReference>
<accession>A0ABV3SXP2</accession>
<keyword evidence="6" id="KW-1185">Reference proteome</keyword>
<keyword evidence="2" id="KW-0456">Lyase</keyword>
<evidence type="ECO:0000256" key="2">
    <source>
        <dbReference type="ARBA" id="ARBA00023239"/>
    </source>
</evidence>
<organism evidence="5 6">
    <name type="scientific">Nocardioides eburneus</name>
    <dbReference type="NCBI Taxonomy" id="3231482"/>
    <lineage>
        <taxon>Bacteria</taxon>
        <taxon>Bacillati</taxon>
        <taxon>Actinomycetota</taxon>
        <taxon>Actinomycetes</taxon>
        <taxon>Propionibacteriales</taxon>
        <taxon>Nocardioidaceae</taxon>
        <taxon>Nocardioides</taxon>
    </lineage>
</organism>
<feature type="region of interest" description="Disordered" evidence="3">
    <location>
        <begin position="1"/>
        <end position="23"/>
    </location>
</feature>
<evidence type="ECO:0000313" key="6">
    <source>
        <dbReference type="Proteomes" id="UP001556631"/>
    </source>
</evidence>